<proteinExistence type="inferred from homology"/>
<dbReference type="InterPro" id="IPR051423">
    <property type="entry name" value="CD225/Dispanin"/>
</dbReference>
<evidence type="ECO:0000256" key="4">
    <source>
        <dbReference type="ARBA" id="ARBA00022989"/>
    </source>
</evidence>
<gene>
    <name evidence="7" type="ORF">mMyoMyo1_019353</name>
</gene>
<feature type="transmembrane region" description="Helical" evidence="6">
    <location>
        <begin position="6"/>
        <end position="31"/>
    </location>
</feature>
<keyword evidence="5 6" id="KW-0472">Membrane</keyword>
<dbReference type="PANTHER" id="PTHR14948">
    <property type="entry name" value="NG5"/>
    <property type="match status" value="1"/>
</dbReference>
<dbReference type="Pfam" id="PF04505">
    <property type="entry name" value="CD225"/>
    <property type="match status" value="1"/>
</dbReference>
<keyword evidence="3 6" id="KW-0812">Transmembrane</keyword>
<protein>
    <submittedName>
        <fullName evidence="7">Transmembrane protein 233</fullName>
    </submittedName>
</protein>
<sequence length="76" mass="8579">MPKNYLWLTIASCFCSVYPINIVAFGFSVMYLNSYNGDMEGSRRLRRNPKWVAIASIIIGCLIIGVSCTVHFTRKA</sequence>
<dbReference type="VEuPathDB" id="HostDB:GeneID_118678106"/>
<comment type="similarity">
    <text evidence="2">Belongs to the CD225/Dispanin family.</text>
</comment>
<comment type="subcellular location">
    <subcellularLocation>
        <location evidence="1">Membrane</location>
    </subcellularLocation>
</comment>
<name>A0A7J8A2H7_MYOMY</name>
<dbReference type="AlphaFoldDB" id="A0A7J8A2H7"/>
<dbReference type="EMBL" id="JABWUV010000002">
    <property type="protein sequence ID" value="KAF6380631.1"/>
    <property type="molecule type" value="Genomic_DNA"/>
</dbReference>
<evidence type="ECO:0000256" key="6">
    <source>
        <dbReference type="SAM" id="Phobius"/>
    </source>
</evidence>
<accession>A0A7J8A2H7</accession>
<dbReference type="Proteomes" id="UP000527355">
    <property type="component" value="Unassembled WGS sequence"/>
</dbReference>
<evidence type="ECO:0000313" key="7">
    <source>
        <dbReference type="EMBL" id="KAF6380631.1"/>
    </source>
</evidence>
<organism evidence="7 8">
    <name type="scientific">Myotis myotis</name>
    <name type="common">Greater mouse-eared bat</name>
    <name type="synonym">Vespertilio myotis</name>
    <dbReference type="NCBI Taxonomy" id="51298"/>
    <lineage>
        <taxon>Eukaryota</taxon>
        <taxon>Metazoa</taxon>
        <taxon>Chordata</taxon>
        <taxon>Craniata</taxon>
        <taxon>Vertebrata</taxon>
        <taxon>Euteleostomi</taxon>
        <taxon>Mammalia</taxon>
        <taxon>Eutheria</taxon>
        <taxon>Laurasiatheria</taxon>
        <taxon>Chiroptera</taxon>
        <taxon>Yangochiroptera</taxon>
        <taxon>Vespertilionidae</taxon>
        <taxon>Myotis</taxon>
    </lineage>
</organism>
<comment type="caution">
    <text evidence="7">The sequence shown here is derived from an EMBL/GenBank/DDBJ whole genome shotgun (WGS) entry which is preliminary data.</text>
</comment>
<evidence type="ECO:0000256" key="1">
    <source>
        <dbReference type="ARBA" id="ARBA00004370"/>
    </source>
</evidence>
<reference evidence="7 8" key="1">
    <citation type="journal article" date="2020" name="Nature">
        <title>Six reference-quality genomes reveal evolution of bat adaptations.</title>
        <authorList>
            <person name="Jebb D."/>
            <person name="Huang Z."/>
            <person name="Pippel M."/>
            <person name="Hughes G.M."/>
            <person name="Lavrichenko K."/>
            <person name="Devanna P."/>
            <person name="Winkler S."/>
            <person name="Jermiin L.S."/>
            <person name="Skirmuntt E.C."/>
            <person name="Katzourakis A."/>
            <person name="Burkitt-Gray L."/>
            <person name="Ray D.A."/>
            <person name="Sullivan K.A.M."/>
            <person name="Roscito J.G."/>
            <person name="Kirilenko B.M."/>
            <person name="Davalos L.M."/>
            <person name="Corthals A.P."/>
            <person name="Power M.L."/>
            <person name="Jones G."/>
            <person name="Ransome R.D."/>
            <person name="Dechmann D.K.N."/>
            <person name="Locatelli A.G."/>
            <person name="Puechmaille S.J."/>
            <person name="Fedrigo O."/>
            <person name="Jarvis E.D."/>
            <person name="Hiller M."/>
            <person name="Vernes S.C."/>
            <person name="Myers E.W."/>
            <person name="Teeling E.C."/>
        </authorList>
    </citation>
    <scope>NUCLEOTIDE SEQUENCE [LARGE SCALE GENOMIC DNA]</scope>
    <source>
        <strain evidence="7">MMyoMyo1</strain>
        <tissue evidence="7">Flight muscle</tissue>
    </source>
</reference>
<evidence type="ECO:0000313" key="8">
    <source>
        <dbReference type="Proteomes" id="UP000527355"/>
    </source>
</evidence>
<dbReference type="GO" id="GO:0016020">
    <property type="term" value="C:membrane"/>
    <property type="evidence" value="ECO:0007669"/>
    <property type="project" value="UniProtKB-SubCell"/>
</dbReference>
<keyword evidence="8" id="KW-1185">Reference proteome</keyword>
<evidence type="ECO:0000256" key="5">
    <source>
        <dbReference type="ARBA" id="ARBA00023136"/>
    </source>
</evidence>
<keyword evidence="4 6" id="KW-1133">Transmembrane helix</keyword>
<evidence type="ECO:0000256" key="2">
    <source>
        <dbReference type="ARBA" id="ARBA00006843"/>
    </source>
</evidence>
<dbReference type="InterPro" id="IPR007593">
    <property type="entry name" value="CD225/Dispanin_fam"/>
</dbReference>
<evidence type="ECO:0000256" key="3">
    <source>
        <dbReference type="ARBA" id="ARBA00022692"/>
    </source>
</evidence>
<feature type="transmembrane region" description="Helical" evidence="6">
    <location>
        <begin position="51"/>
        <end position="72"/>
    </location>
</feature>
<dbReference type="PANTHER" id="PTHR14948:SF19">
    <property type="entry name" value="TRANSMEMBRANE PROTEIN 233"/>
    <property type="match status" value="1"/>
</dbReference>